<dbReference type="Pfam" id="PF00530">
    <property type="entry name" value="SRCR"/>
    <property type="match status" value="1"/>
</dbReference>
<dbReference type="InParanoid" id="A0A1X7SNX0"/>
<proteinExistence type="predicted"/>
<comment type="caution">
    <text evidence="2">Lacks conserved residue(s) required for the propagation of feature annotation.</text>
</comment>
<keyword evidence="1" id="KW-1015">Disulfide bond</keyword>
<dbReference type="GO" id="GO:0016020">
    <property type="term" value="C:membrane"/>
    <property type="evidence" value="ECO:0007669"/>
    <property type="project" value="InterPro"/>
</dbReference>
<dbReference type="InterPro" id="IPR036772">
    <property type="entry name" value="SRCR-like_dom_sf"/>
</dbReference>
<evidence type="ECO:0000256" key="1">
    <source>
        <dbReference type="ARBA" id="ARBA00023157"/>
    </source>
</evidence>
<keyword evidence="3" id="KW-0732">Signal</keyword>
<protein>
    <recommendedName>
        <fullName evidence="4">SRCR domain-containing protein</fullName>
    </recommendedName>
</protein>
<dbReference type="InterPro" id="IPR001190">
    <property type="entry name" value="SRCR"/>
</dbReference>
<dbReference type="Gene3D" id="3.10.250.10">
    <property type="entry name" value="SRCR-like domain"/>
    <property type="match status" value="1"/>
</dbReference>
<evidence type="ECO:0000256" key="2">
    <source>
        <dbReference type="PROSITE-ProRule" id="PRU00196"/>
    </source>
</evidence>
<sequence length="82" mass="9000">MEVILVFLLLSFLSSVKGQSQIPRTGTVMLTNGDNNRDGDVQIYHDGGWNYICYDDGTNDDFADVVCHQLGYTGGESSKSGY</sequence>
<name>A0A1X7SNX0_AMPQE</name>
<evidence type="ECO:0000313" key="5">
    <source>
        <dbReference type="EnsemblMetazoa" id="Aqu2.1.03782_001"/>
    </source>
</evidence>
<dbReference type="PRINTS" id="PR00258">
    <property type="entry name" value="SPERACTRCPTR"/>
</dbReference>
<feature type="domain" description="SRCR" evidence="4">
    <location>
        <begin position="28"/>
        <end position="82"/>
    </location>
</feature>
<dbReference type="EnsemblMetazoa" id="Aqu2.1.03782_001">
    <property type="protein sequence ID" value="Aqu2.1.03782_001"/>
    <property type="gene ID" value="Aqu2.1.03782"/>
</dbReference>
<dbReference type="PROSITE" id="PS50287">
    <property type="entry name" value="SRCR_2"/>
    <property type="match status" value="1"/>
</dbReference>
<dbReference type="AlphaFoldDB" id="A0A1X7SNX0"/>
<reference evidence="5" key="1">
    <citation type="submission" date="2017-05" db="UniProtKB">
        <authorList>
            <consortium name="EnsemblMetazoa"/>
        </authorList>
    </citation>
    <scope>IDENTIFICATION</scope>
</reference>
<dbReference type="SUPFAM" id="SSF56487">
    <property type="entry name" value="SRCR-like"/>
    <property type="match status" value="1"/>
</dbReference>
<organism evidence="5">
    <name type="scientific">Amphimedon queenslandica</name>
    <name type="common">Sponge</name>
    <dbReference type="NCBI Taxonomy" id="400682"/>
    <lineage>
        <taxon>Eukaryota</taxon>
        <taxon>Metazoa</taxon>
        <taxon>Porifera</taxon>
        <taxon>Demospongiae</taxon>
        <taxon>Heteroscleromorpha</taxon>
        <taxon>Haplosclerida</taxon>
        <taxon>Niphatidae</taxon>
        <taxon>Amphimedon</taxon>
    </lineage>
</organism>
<feature type="chain" id="PRO_5010889763" description="SRCR domain-containing protein" evidence="3">
    <location>
        <begin position="19"/>
        <end position="82"/>
    </location>
</feature>
<evidence type="ECO:0000256" key="3">
    <source>
        <dbReference type="SAM" id="SignalP"/>
    </source>
</evidence>
<evidence type="ECO:0000259" key="4">
    <source>
        <dbReference type="PROSITE" id="PS50287"/>
    </source>
</evidence>
<feature type="signal peptide" evidence="3">
    <location>
        <begin position="1"/>
        <end position="18"/>
    </location>
</feature>
<accession>A0A1X7SNX0</accession>